<reference evidence="1 2" key="1">
    <citation type="submission" date="2018-11" db="EMBL/GenBank/DDBJ databases">
        <authorList>
            <consortium name="Pathogen Informatics"/>
        </authorList>
    </citation>
    <scope>NUCLEOTIDE SEQUENCE [LARGE SCALE GENOMIC DNA]</scope>
    <source>
        <strain evidence="1 2">Zambia</strain>
    </source>
</reference>
<dbReference type="Proteomes" id="UP000277204">
    <property type="component" value="Unassembled WGS sequence"/>
</dbReference>
<sequence length="31" mass="3670">MRYYGSSLKYQLSGIHHYASTSLIMRRHLTV</sequence>
<dbReference type="AlphaFoldDB" id="A0A3P8A6B3"/>
<gene>
    <name evidence="1" type="ORF">SMRZ_LOCUS10852</name>
</gene>
<accession>A0A3P8A6B3</accession>
<evidence type="ECO:0000313" key="2">
    <source>
        <dbReference type="Proteomes" id="UP000277204"/>
    </source>
</evidence>
<protein>
    <submittedName>
        <fullName evidence="1">Uncharacterized protein</fullName>
    </submittedName>
</protein>
<evidence type="ECO:0000313" key="1">
    <source>
        <dbReference type="EMBL" id="VDO92127.1"/>
    </source>
</evidence>
<dbReference type="EMBL" id="UZAI01005808">
    <property type="protein sequence ID" value="VDO92127.1"/>
    <property type="molecule type" value="Genomic_DNA"/>
</dbReference>
<name>A0A3P8A6B3_9TREM</name>
<proteinExistence type="predicted"/>
<keyword evidence="2" id="KW-1185">Reference proteome</keyword>
<organism evidence="1 2">
    <name type="scientific">Schistosoma margrebowiei</name>
    <dbReference type="NCBI Taxonomy" id="48269"/>
    <lineage>
        <taxon>Eukaryota</taxon>
        <taxon>Metazoa</taxon>
        <taxon>Spiralia</taxon>
        <taxon>Lophotrochozoa</taxon>
        <taxon>Platyhelminthes</taxon>
        <taxon>Trematoda</taxon>
        <taxon>Digenea</taxon>
        <taxon>Strigeidida</taxon>
        <taxon>Schistosomatoidea</taxon>
        <taxon>Schistosomatidae</taxon>
        <taxon>Schistosoma</taxon>
    </lineage>
</organism>